<dbReference type="Proteomes" id="UP000268033">
    <property type="component" value="Unassembled WGS sequence"/>
</dbReference>
<dbReference type="STRING" id="584787.GCA_001247655_00805"/>
<keyword evidence="3" id="KW-1185">Reference proteome</keyword>
<feature type="chain" id="PRO_5018283401" evidence="1">
    <location>
        <begin position="20"/>
        <end position="189"/>
    </location>
</feature>
<evidence type="ECO:0000256" key="1">
    <source>
        <dbReference type="SAM" id="SignalP"/>
    </source>
</evidence>
<protein>
    <submittedName>
        <fullName evidence="2">Uncharacterized protein</fullName>
    </submittedName>
</protein>
<name>A0A3N1NSS7_9GAMM</name>
<reference evidence="2 3" key="1">
    <citation type="submission" date="2018-11" db="EMBL/GenBank/DDBJ databases">
        <title>Genomic Encyclopedia of Type Strains, Phase IV (KMG-IV): sequencing the most valuable type-strain genomes for metagenomic binning, comparative biology and taxonomic classification.</title>
        <authorList>
            <person name="Goeker M."/>
        </authorList>
    </citation>
    <scope>NUCLEOTIDE SEQUENCE [LARGE SCALE GENOMIC DNA]</scope>
    <source>
        <strain evidence="2 3">DSM 21945</strain>
    </source>
</reference>
<dbReference type="AlphaFoldDB" id="A0A3N1NSS7"/>
<evidence type="ECO:0000313" key="2">
    <source>
        <dbReference type="EMBL" id="ROQ19203.1"/>
    </source>
</evidence>
<proteinExistence type="predicted"/>
<keyword evidence="1" id="KW-0732">Signal</keyword>
<comment type="caution">
    <text evidence="2">The sequence shown here is derived from an EMBL/GenBank/DDBJ whole genome shotgun (WGS) entry which is preliminary data.</text>
</comment>
<accession>A0A3N1NSS7</accession>
<dbReference type="EMBL" id="RJUL01000012">
    <property type="protein sequence ID" value="ROQ19203.1"/>
    <property type="molecule type" value="Genomic_DNA"/>
</dbReference>
<evidence type="ECO:0000313" key="3">
    <source>
        <dbReference type="Proteomes" id="UP000268033"/>
    </source>
</evidence>
<feature type="signal peptide" evidence="1">
    <location>
        <begin position="1"/>
        <end position="19"/>
    </location>
</feature>
<sequence>MGKTPLVCCLALASFMAVAGDVEEAIKAGQDAYQQGQLSEAANQFSYAATLIRQQQGDKMVKLFPAPLKGWQADDAESESAGAAMLGGGVTGSRLYHKGDDISLELKIIKDSPLVQAMAGLFTNPNMAAMAGYKIKKINGVSAMLKTDDEMSLTMMDGTVLVQMECSECQSSDLEDYAKALDMGAIKQL</sequence>
<organism evidence="2 3">
    <name type="scientific">Gallaecimonas pentaromativorans</name>
    <dbReference type="NCBI Taxonomy" id="584787"/>
    <lineage>
        <taxon>Bacteria</taxon>
        <taxon>Pseudomonadati</taxon>
        <taxon>Pseudomonadota</taxon>
        <taxon>Gammaproteobacteria</taxon>
        <taxon>Enterobacterales</taxon>
        <taxon>Gallaecimonadaceae</taxon>
        <taxon>Gallaecimonas</taxon>
    </lineage>
</organism>
<gene>
    <name evidence="2" type="ORF">EDC28_112126</name>
</gene>
<dbReference type="RefSeq" id="WP_123422606.1">
    <property type="nucleotide sequence ID" value="NZ_JBLXEP010000007.1"/>
</dbReference>